<proteinExistence type="inferred from homology"/>
<comment type="similarity">
    <text evidence="1">Belongs to the 'phage' integrase family.</text>
</comment>
<dbReference type="PANTHER" id="PTHR30629">
    <property type="entry name" value="PROPHAGE INTEGRASE"/>
    <property type="match status" value="1"/>
</dbReference>
<evidence type="ECO:0000256" key="2">
    <source>
        <dbReference type="ARBA" id="ARBA00022908"/>
    </source>
</evidence>
<feature type="domain" description="Tyr recombinase" evidence="5">
    <location>
        <begin position="203"/>
        <end position="383"/>
    </location>
</feature>
<dbReference type="GO" id="GO:0006310">
    <property type="term" value="P:DNA recombination"/>
    <property type="evidence" value="ECO:0007669"/>
    <property type="project" value="UniProtKB-KW"/>
</dbReference>
<evidence type="ECO:0000256" key="3">
    <source>
        <dbReference type="ARBA" id="ARBA00023125"/>
    </source>
</evidence>
<sequence>MPKLTEMQCRKAKCETRTISKLGDGDGLYLWVYKTGIKVWHYRYKINGKQMGIHIGRYPDMSLAEARIEARDKRKLSFDGIDPAEDKRRKQLENKVSGMTFEDVAREWYGKLQPTWTMSHATDVLRRLQVNIFPTVGKRPIADIDGVEWLAAIAKIEQRGATDLARRVSSVGGQVFRYGIATGRCKFDVPSSIRGALAPHQRINQPCIPPRKLPTLMQAIMRYADDIGDHQTQLALLMLAHTFVRTNELINATWAEIDFERAVWEIPQERMKAGRGHIVPLSRQCIGYLTTLKELSRGSDLVFPGRGRLNPISSNTMIFALYRLGFKRQMTGHGFRALASTILNESGLFNSDWIERQLAHEEGNKVRGAYNRAQYLPDRTRMMQWWSDHLDQAALGS</sequence>
<reference evidence="6 7" key="1">
    <citation type="submission" date="2018-10" db="EMBL/GenBank/DDBJ databases">
        <authorList>
            <person name="Chen W.-M."/>
        </authorList>
    </citation>
    <scope>NUCLEOTIDE SEQUENCE [LARGE SCALE GENOMIC DNA]</scope>
    <source>
        <strain evidence="6 7">H-5</strain>
    </source>
</reference>
<dbReference type="Proteomes" id="UP000275137">
    <property type="component" value="Unassembled WGS sequence"/>
</dbReference>
<keyword evidence="4" id="KW-0233">DNA recombination</keyword>
<organism evidence="6 7">
    <name type="scientific">Pseudomethylobacillus aquaticus</name>
    <dbReference type="NCBI Taxonomy" id="2676064"/>
    <lineage>
        <taxon>Bacteria</taxon>
        <taxon>Pseudomonadati</taxon>
        <taxon>Pseudomonadota</taxon>
        <taxon>Betaproteobacteria</taxon>
        <taxon>Nitrosomonadales</taxon>
        <taxon>Methylophilaceae</taxon>
        <taxon>Pseudomethylobacillus</taxon>
    </lineage>
</organism>
<keyword evidence="2" id="KW-0229">DNA integration</keyword>
<dbReference type="GO" id="GO:0003677">
    <property type="term" value="F:DNA binding"/>
    <property type="evidence" value="ECO:0007669"/>
    <property type="project" value="UniProtKB-KW"/>
</dbReference>
<keyword evidence="7" id="KW-1185">Reference proteome</keyword>
<dbReference type="Pfam" id="PF22022">
    <property type="entry name" value="Phage_int_M"/>
    <property type="match status" value="1"/>
</dbReference>
<dbReference type="EMBL" id="RJVP01000001">
    <property type="protein sequence ID" value="ROH87962.1"/>
    <property type="molecule type" value="Genomic_DNA"/>
</dbReference>
<evidence type="ECO:0000256" key="4">
    <source>
        <dbReference type="ARBA" id="ARBA00023172"/>
    </source>
</evidence>
<dbReference type="InterPro" id="IPR010998">
    <property type="entry name" value="Integrase_recombinase_N"/>
</dbReference>
<dbReference type="CDD" id="cd00801">
    <property type="entry name" value="INT_P4_C"/>
    <property type="match status" value="1"/>
</dbReference>
<dbReference type="InterPro" id="IPR011010">
    <property type="entry name" value="DNA_brk_join_enz"/>
</dbReference>
<dbReference type="InterPro" id="IPR002104">
    <property type="entry name" value="Integrase_catalytic"/>
</dbReference>
<comment type="caution">
    <text evidence="6">The sequence shown here is derived from an EMBL/GenBank/DDBJ whole genome shotgun (WGS) entry which is preliminary data.</text>
</comment>
<dbReference type="InterPro" id="IPR053876">
    <property type="entry name" value="Phage_int_M"/>
</dbReference>
<accession>A0A3N0V5U5</accession>
<dbReference type="Pfam" id="PF00589">
    <property type="entry name" value="Phage_integrase"/>
    <property type="match status" value="1"/>
</dbReference>
<name>A0A3N0V5U5_9PROT</name>
<dbReference type="Gene3D" id="1.10.150.130">
    <property type="match status" value="1"/>
</dbReference>
<protein>
    <submittedName>
        <fullName evidence="6">DUF4102 domain-containing protein</fullName>
    </submittedName>
</protein>
<dbReference type="Gene3D" id="3.30.160.390">
    <property type="entry name" value="Integrase, DNA-binding domain"/>
    <property type="match status" value="1"/>
</dbReference>
<dbReference type="InterPro" id="IPR025166">
    <property type="entry name" value="Integrase_DNA_bind_dom"/>
</dbReference>
<evidence type="ECO:0000313" key="7">
    <source>
        <dbReference type="Proteomes" id="UP000275137"/>
    </source>
</evidence>
<dbReference type="PANTHER" id="PTHR30629:SF2">
    <property type="entry name" value="PROPHAGE INTEGRASE INTS-RELATED"/>
    <property type="match status" value="1"/>
</dbReference>
<dbReference type="InterPro" id="IPR050808">
    <property type="entry name" value="Phage_Integrase"/>
</dbReference>
<dbReference type="InterPro" id="IPR038488">
    <property type="entry name" value="Integrase_DNA-bd_sf"/>
</dbReference>
<dbReference type="GO" id="GO:0015074">
    <property type="term" value="P:DNA integration"/>
    <property type="evidence" value="ECO:0007669"/>
    <property type="project" value="UniProtKB-KW"/>
</dbReference>
<dbReference type="Gene3D" id="1.10.443.10">
    <property type="entry name" value="Intergrase catalytic core"/>
    <property type="match status" value="1"/>
</dbReference>
<dbReference type="AlphaFoldDB" id="A0A3N0V5U5"/>
<dbReference type="RefSeq" id="WP_123235956.1">
    <property type="nucleotide sequence ID" value="NZ_RJVP01000001.1"/>
</dbReference>
<dbReference type="Pfam" id="PF13356">
    <property type="entry name" value="Arm-DNA-bind_3"/>
    <property type="match status" value="1"/>
</dbReference>
<evidence type="ECO:0000259" key="5">
    <source>
        <dbReference type="PROSITE" id="PS51898"/>
    </source>
</evidence>
<evidence type="ECO:0000256" key="1">
    <source>
        <dbReference type="ARBA" id="ARBA00008857"/>
    </source>
</evidence>
<keyword evidence="3" id="KW-0238">DNA-binding</keyword>
<dbReference type="SUPFAM" id="SSF56349">
    <property type="entry name" value="DNA breaking-rejoining enzymes"/>
    <property type="match status" value="1"/>
</dbReference>
<evidence type="ECO:0000313" key="6">
    <source>
        <dbReference type="EMBL" id="ROH87962.1"/>
    </source>
</evidence>
<gene>
    <name evidence="6" type="ORF">ED236_00265</name>
</gene>
<dbReference type="PROSITE" id="PS51898">
    <property type="entry name" value="TYR_RECOMBINASE"/>
    <property type="match status" value="1"/>
</dbReference>
<dbReference type="InterPro" id="IPR013762">
    <property type="entry name" value="Integrase-like_cat_sf"/>
</dbReference>